<dbReference type="EMBL" id="HACM01012164">
    <property type="protein sequence ID" value="CRZ12606.1"/>
    <property type="molecule type" value="Transcribed_RNA"/>
</dbReference>
<accession>A0A0H5RFV2</accession>
<dbReference type="AlphaFoldDB" id="A0A0H5RFV2"/>
<name>A0A0H5RFV2_9EUKA</name>
<reference evidence="1" key="1">
    <citation type="submission" date="2015-04" db="EMBL/GenBank/DDBJ databases">
        <title>The genome sequence of the plant pathogenic Rhizarian Plasmodiophora brassicae reveals insights in its biotrophic life cycle and the origin of chitin synthesis.</title>
        <authorList>
            <person name="Schwelm A."/>
            <person name="Fogelqvist J."/>
            <person name="Knaust A."/>
            <person name="Julke S."/>
            <person name="Lilja T."/>
            <person name="Dhandapani V."/>
            <person name="Bonilla-Rosso G."/>
            <person name="Karlsson M."/>
            <person name="Shevchenko A."/>
            <person name="Choi S.R."/>
            <person name="Kim H.G."/>
            <person name="Park J.Y."/>
            <person name="Lim Y.P."/>
            <person name="Ludwig-Muller J."/>
            <person name="Dixelius C."/>
        </authorList>
    </citation>
    <scope>NUCLEOTIDE SEQUENCE</scope>
    <source>
        <tissue evidence="1">Potato root galls</tissue>
    </source>
</reference>
<feature type="non-terminal residue" evidence="1">
    <location>
        <position position="104"/>
    </location>
</feature>
<evidence type="ECO:0000313" key="1">
    <source>
        <dbReference type="EMBL" id="CRZ12606.1"/>
    </source>
</evidence>
<sequence length="104" mass="11211">MLPADDEIILYAPVTRDPVPLQSLSATNESKPEEETVEDVLMWADELNDMVPRDITLPIAEIDPPNVVTVSDAALIGANHVTFVPPSVIADPDVTAPAIVTWPL</sequence>
<organism evidence="1">
    <name type="scientific">Spongospora subterranea</name>
    <dbReference type="NCBI Taxonomy" id="70186"/>
    <lineage>
        <taxon>Eukaryota</taxon>
        <taxon>Sar</taxon>
        <taxon>Rhizaria</taxon>
        <taxon>Endomyxa</taxon>
        <taxon>Phytomyxea</taxon>
        <taxon>Plasmodiophorida</taxon>
        <taxon>Plasmodiophoridae</taxon>
        <taxon>Spongospora</taxon>
    </lineage>
</organism>
<proteinExistence type="predicted"/>
<protein>
    <submittedName>
        <fullName evidence="1">Uncharacterized protein</fullName>
    </submittedName>
</protein>